<comment type="caution">
    <text evidence="1">The sequence shown here is derived from an EMBL/GenBank/DDBJ whole genome shotgun (WGS) entry which is preliminary data.</text>
</comment>
<evidence type="ECO:0000313" key="1">
    <source>
        <dbReference type="EMBL" id="PKK18014.1"/>
    </source>
</evidence>
<reference evidence="1 2" key="1">
    <citation type="journal article" date="2013" name="Science">
        <title>Genomic diversity and evolution of the head crest in the rock pigeon.</title>
        <authorList>
            <person name="Shapiro M.D."/>
            <person name="Kronenberg Z."/>
            <person name="Li C."/>
            <person name="Domyan E.T."/>
            <person name="Pan H."/>
            <person name="Campbell M."/>
            <person name="Tan H."/>
            <person name="Huff C.D."/>
            <person name="Hu H."/>
            <person name="Vickrey A.I."/>
            <person name="Nielsen S.C."/>
            <person name="Stringham S.A."/>
            <person name="Hu H."/>
            <person name="Willerslev E."/>
            <person name="Gilbert M.T."/>
            <person name="Yandell M."/>
            <person name="Zhang G."/>
            <person name="Wang J."/>
        </authorList>
    </citation>
    <scope>NUCLEOTIDE SEQUENCE [LARGE SCALE GENOMIC DNA]</scope>
    <source>
        <tissue evidence="1">Blood</tissue>
    </source>
</reference>
<accession>A0A2I0LKQ6</accession>
<dbReference type="Proteomes" id="UP000053872">
    <property type="component" value="Unassembled WGS sequence"/>
</dbReference>
<organism evidence="1 2">
    <name type="scientific">Columba livia</name>
    <name type="common">Rock dove</name>
    <dbReference type="NCBI Taxonomy" id="8932"/>
    <lineage>
        <taxon>Eukaryota</taxon>
        <taxon>Metazoa</taxon>
        <taxon>Chordata</taxon>
        <taxon>Craniata</taxon>
        <taxon>Vertebrata</taxon>
        <taxon>Euteleostomi</taxon>
        <taxon>Archelosauria</taxon>
        <taxon>Archosauria</taxon>
        <taxon>Dinosauria</taxon>
        <taxon>Saurischia</taxon>
        <taxon>Theropoda</taxon>
        <taxon>Coelurosauria</taxon>
        <taxon>Aves</taxon>
        <taxon>Neognathae</taxon>
        <taxon>Neoaves</taxon>
        <taxon>Columbimorphae</taxon>
        <taxon>Columbiformes</taxon>
        <taxon>Columbidae</taxon>
        <taxon>Columba</taxon>
    </lineage>
</organism>
<protein>
    <submittedName>
        <fullName evidence="1">Uncharacterized protein</fullName>
    </submittedName>
</protein>
<dbReference type="EMBL" id="AKCR02000242">
    <property type="protein sequence ID" value="PKK18014.1"/>
    <property type="molecule type" value="Genomic_DNA"/>
</dbReference>
<name>A0A2I0LKQ6_COLLI</name>
<keyword evidence="2" id="KW-1185">Reference proteome</keyword>
<evidence type="ECO:0000313" key="2">
    <source>
        <dbReference type="Proteomes" id="UP000053872"/>
    </source>
</evidence>
<dbReference type="InParanoid" id="A0A2I0LKQ6"/>
<gene>
    <name evidence="1" type="ORF">A306_00014574</name>
</gene>
<dbReference type="AlphaFoldDB" id="A0A2I0LKQ6"/>
<proteinExistence type="predicted"/>
<sequence>MMVNAMQKVSDMAVGKLVYPMVIHMMENMNAVSEMDRGPTDLKMVLATLDSIFKTKSMARVFFFIQMDQNMKETG</sequence>